<sequence>MSSKREATQDAPIEGGESSSSSTATKKSKSSELDSDSNREKATTEVAVSMTSGMPNESDRENCQMVQNVLSGTNQTNMEPNQNFPTHPTGSSSSTNSASNGATSAVAQELLTQADFDEVGDSSSSSTVNLMNQDIVSSAANRPINEPNQECPTHPIGSSSTTNASNETNSAIAQRLLTQMDFEDKKNWNDQFDPQLLQLGFGRTRRDGVIVVPMIIQMTDEVVALYDLDKTTLPPGMLMCTKYFNGKAKQSAQTSSSASTSAAASGQSTSSDQNSKSDADPPNPDESSLDDQEDFE</sequence>
<reference evidence="2" key="1">
    <citation type="submission" date="2022-11" db="EMBL/GenBank/DDBJ databases">
        <authorList>
            <person name="Kikuchi T."/>
        </authorList>
    </citation>
    <scope>NUCLEOTIDE SEQUENCE</scope>
    <source>
        <strain evidence="2">PS1010</strain>
    </source>
</reference>
<dbReference type="Proteomes" id="UP001152747">
    <property type="component" value="Unassembled WGS sequence"/>
</dbReference>
<evidence type="ECO:0000313" key="3">
    <source>
        <dbReference type="Proteomes" id="UP001152747"/>
    </source>
</evidence>
<feature type="compositionally biased region" description="Basic and acidic residues" evidence="1">
    <location>
        <begin position="29"/>
        <end position="43"/>
    </location>
</feature>
<feature type="compositionally biased region" description="Polar residues" evidence="1">
    <location>
        <begin position="142"/>
        <end position="151"/>
    </location>
</feature>
<evidence type="ECO:0000313" key="2">
    <source>
        <dbReference type="EMBL" id="CAI5456419.1"/>
    </source>
</evidence>
<gene>
    <name evidence="2" type="ORF">CAMP_LOCUS19056</name>
</gene>
<name>A0A9P1J7L5_9PELO</name>
<feature type="compositionally biased region" description="Low complexity" evidence="1">
    <location>
        <begin position="249"/>
        <end position="271"/>
    </location>
</feature>
<comment type="caution">
    <text evidence="2">The sequence shown here is derived from an EMBL/GenBank/DDBJ whole genome shotgun (WGS) entry which is preliminary data.</text>
</comment>
<protein>
    <submittedName>
        <fullName evidence="2">Uncharacterized protein</fullName>
    </submittedName>
</protein>
<evidence type="ECO:0000256" key="1">
    <source>
        <dbReference type="SAM" id="MobiDB-lite"/>
    </source>
</evidence>
<dbReference type="AlphaFoldDB" id="A0A9P1J7L5"/>
<feature type="region of interest" description="Disordered" evidence="1">
    <location>
        <begin position="73"/>
        <end position="103"/>
    </location>
</feature>
<accession>A0A9P1J7L5</accession>
<feature type="compositionally biased region" description="Low complexity" evidence="1">
    <location>
        <begin position="89"/>
        <end position="103"/>
    </location>
</feature>
<dbReference type="EMBL" id="CANHGI010000006">
    <property type="protein sequence ID" value="CAI5456419.1"/>
    <property type="molecule type" value="Genomic_DNA"/>
</dbReference>
<feature type="region of interest" description="Disordered" evidence="1">
    <location>
        <begin position="249"/>
        <end position="296"/>
    </location>
</feature>
<organism evidence="2 3">
    <name type="scientific">Caenorhabditis angaria</name>
    <dbReference type="NCBI Taxonomy" id="860376"/>
    <lineage>
        <taxon>Eukaryota</taxon>
        <taxon>Metazoa</taxon>
        <taxon>Ecdysozoa</taxon>
        <taxon>Nematoda</taxon>
        <taxon>Chromadorea</taxon>
        <taxon>Rhabditida</taxon>
        <taxon>Rhabditina</taxon>
        <taxon>Rhabditomorpha</taxon>
        <taxon>Rhabditoidea</taxon>
        <taxon>Rhabditidae</taxon>
        <taxon>Peloderinae</taxon>
        <taxon>Caenorhabditis</taxon>
    </lineage>
</organism>
<feature type="compositionally biased region" description="Polar residues" evidence="1">
    <location>
        <begin position="73"/>
        <end position="88"/>
    </location>
</feature>
<feature type="compositionally biased region" description="Low complexity" evidence="1">
    <location>
        <begin position="158"/>
        <end position="167"/>
    </location>
</feature>
<keyword evidence="3" id="KW-1185">Reference proteome</keyword>
<feature type="region of interest" description="Disordered" evidence="1">
    <location>
        <begin position="142"/>
        <end position="167"/>
    </location>
</feature>
<feature type="compositionally biased region" description="Acidic residues" evidence="1">
    <location>
        <begin position="287"/>
        <end position="296"/>
    </location>
</feature>
<proteinExistence type="predicted"/>
<feature type="region of interest" description="Disordered" evidence="1">
    <location>
        <begin position="1"/>
        <end position="60"/>
    </location>
</feature>